<proteinExistence type="predicted"/>
<name>A0A8J2RMC1_9CRUS</name>
<dbReference type="OrthoDB" id="6363022at2759"/>
<evidence type="ECO:0000313" key="2">
    <source>
        <dbReference type="Proteomes" id="UP000789390"/>
    </source>
</evidence>
<dbReference type="Gene3D" id="3.30.40.10">
    <property type="entry name" value="Zinc/RING finger domain, C3HC4 (zinc finger)"/>
    <property type="match status" value="1"/>
</dbReference>
<dbReference type="PANTHER" id="PTHR46675:SF4">
    <property type="entry name" value="E3 UBIQUITIN-PROTEIN LIGASE RNF182"/>
    <property type="match status" value="1"/>
</dbReference>
<dbReference type="InterPro" id="IPR013083">
    <property type="entry name" value="Znf_RING/FYVE/PHD"/>
</dbReference>
<evidence type="ECO:0008006" key="3">
    <source>
        <dbReference type="Google" id="ProtNLM"/>
    </source>
</evidence>
<reference evidence="1" key="1">
    <citation type="submission" date="2021-11" db="EMBL/GenBank/DDBJ databases">
        <authorList>
            <person name="Schell T."/>
        </authorList>
    </citation>
    <scope>NUCLEOTIDE SEQUENCE</scope>
    <source>
        <strain evidence="1">M5</strain>
    </source>
</reference>
<dbReference type="UniPathway" id="UPA00143"/>
<evidence type="ECO:0000313" key="1">
    <source>
        <dbReference type="EMBL" id="CAH0102698.1"/>
    </source>
</evidence>
<dbReference type="PANTHER" id="PTHR46675">
    <property type="entry name" value="E3 UBIQUITIN-PROTEIN LIGASE RNF182"/>
    <property type="match status" value="1"/>
</dbReference>
<dbReference type="EMBL" id="CAKKLH010000090">
    <property type="protein sequence ID" value="CAH0102698.1"/>
    <property type="molecule type" value="Genomic_DNA"/>
</dbReference>
<sequence>MAGDVELVARKRWILELVEVKALNINCGERYGVRIFESKSSIPMEEDESEDEEDLLNFGLNEGDDLDYEVEEPLPSQQPSSVVSNEPSDLMTPAPISPVSYIVVNVGAAKDVRLIILPGGGNLIQPTEQDVTLSCNSLTLTPDAGPNGDSLKMSAAEGSTNENDYLLSCGVCFGKYDLLLNQPKILPCSHTFFNIAAVIGHDSTLKCPMCRQTAVGVEEAESLHNNAHAEHNILLNKKLEQAEANSKISSKLLDTYFKSKKSECQVFSITDDHEPKDARFRFYETFMKIPDSVKPAKLRVISCQGVIEVH</sequence>
<gene>
    <name evidence="1" type="ORF">DGAL_LOCUS5141</name>
</gene>
<dbReference type="InterPro" id="IPR042285">
    <property type="entry name" value="RNF182"/>
</dbReference>
<comment type="caution">
    <text evidence="1">The sequence shown here is derived from an EMBL/GenBank/DDBJ whole genome shotgun (WGS) entry which is preliminary data.</text>
</comment>
<accession>A0A8J2RMC1</accession>
<keyword evidence="2" id="KW-1185">Reference proteome</keyword>
<organism evidence="1 2">
    <name type="scientific">Daphnia galeata</name>
    <dbReference type="NCBI Taxonomy" id="27404"/>
    <lineage>
        <taxon>Eukaryota</taxon>
        <taxon>Metazoa</taxon>
        <taxon>Ecdysozoa</taxon>
        <taxon>Arthropoda</taxon>
        <taxon>Crustacea</taxon>
        <taxon>Branchiopoda</taxon>
        <taxon>Diplostraca</taxon>
        <taxon>Cladocera</taxon>
        <taxon>Anomopoda</taxon>
        <taxon>Daphniidae</taxon>
        <taxon>Daphnia</taxon>
    </lineage>
</organism>
<dbReference type="Proteomes" id="UP000789390">
    <property type="component" value="Unassembled WGS sequence"/>
</dbReference>
<dbReference type="SUPFAM" id="SSF57850">
    <property type="entry name" value="RING/U-box"/>
    <property type="match status" value="1"/>
</dbReference>
<dbReference type="GO" id="GO:0016567">
    <property type="term" value="P:protein ubiquitination"/>
    <property type="evidence" value="ECO:0007669"/>
    <property type="project" value="UniProtKB-UniPathway"/>
</dbReference>
<dbReference type="AlphaFoldDB" id="A0A8J2RMC1"/>
<protein>
    <recommendedName>
        <fullName evidence="3">RING-type domain-containing protein</fullName>
    </recommendedName>
</protein>